<feature type="region of interest" description="Disordered" evidence="3">
    <location>
        <begin position="507"/>
        <end position="530"/>
    </location>
</feature>
<evidence type="ECO:0000313" key="8">
    <source>
        <dbReference type="Proteomes" id="UP001501231"/>
    </source>
</evidence>
<keyword evidence="4" id="KW-1133">Transmembrane helix</keyword>
<dbReference type="InterPro" id="IPR000873">
    <property type="entry name" value="AMP-dep_synth/lig_dom"/>
</dbReference>
<comment type="similarity">
    <text evidence="1">Belongs to the ATP-dependent AMP-binding enzyme family.</text>
</comment>
<sequence length="530" mass="57677">MEVEPVVRSGEVTRTHTEVRERAARIASGLAEAGVSQGDRIAVVMRNDISYLEVFAAVALLGAVAVPVNWHWRGGELEHLLRDSSARLVIVHTDLLPTVAAHLPDGVDLVEAAVPEAVAKAYGLAPHRLPPSGEHATLQSWIDQAQPWPHPPVPAPLGLIYTSGTTGLPKGILRRPTSPEQSRRLVELVFDAWRLRPGMRSMIPAPLYHTAPNTHAMLGLAGGLDLTVLPRFDAEETLRLIERHRIEHVQVVPTMLVRLLGLPAEIRRRYDLTSLKVILHAAAPCPAEIKDRIIDWFGPIVQEYYGGSETGPVVACDSDEWAAHRGTVGRPIADAGVRVLDGAGRPVPVGEVGEIFLRPPSAWPDFTYVGDDGKRRDIDRDGYLTIGDLGFVDADGFLHLRDRKNDMVISGGVNIYPLEIEQCISGLAGVADVAVFGIPDPEFGEALAAHVQPLPGAPLTEEDVTRHVRSRLAGYKVPRVVVLDDHLPREDSGKLFKRRLRERYLSGEAGEAGEARGAATARSRRVAAES</sequence>
<dbReference type="Pfam" id="PF13193">
    <property type="entry name" value="AMP-binding_C"/>
    <property type="match status" value="1"/>
</dbReference>
<feature type="domain" description="AMP-dependent synthetase/ligase" evidence="5">
    <location>
        <begin position="7"/>
        <end position="361"/>
    </location>
</feature>
<keyword evidence="4" id="KW-0472">Membrane</keyword>
<evidence type="ECO:0000313" key="7">
    <source>
        <dbReference type="EMBL" id="GAA2423481.1"/>
    </source>
</evidence>
<accession>A0ABN3J6X8</accession>
<keyword evidence="8" id="KW-1185">Reference proteome</keyword>
<dbReference type="PROSITE" id="PS00455">
    <property type="entry name" value="AMP_BINDING"/>
    <property type="match status" value="1"/>
</dbReference>
<keyword evidence="4" id="KW-0812">Transmembrane</keyword>
<feature type="transmembrane region" description="Helical" evidence="4">
    <location>
        <begin position="50"/>
        <end position="72"/>
    </location>
</feature>
<evidence type="ECO:0000256" key="1">
    <source>
        <dbReference type="ARBA" id="ARBA00006432"/>
    </source>
</evidence>
<evidence type="ECO:0000259" key="5">
    <source>
        <dbReference type="Pfam" id="PF00501"/>
    </source>
</evidence>
<dbReference type="InterPro" id="IPR042099">
    <property type="entry name" value="ANL_N_sf"/>
</dbReference>
<feature type="domain" description="AMP-binding enzyme C-terminal" evidence="6">
    <location>
        <begin position="419"/>
        <end position="494"/>
    </location>
</feature>
<dbReference type="InterPro" id="IPR025110">
    <property type="entry name" value="AMP-bd_C"/>
</dbReference>
<dbReference type="Gene3D" id="3.30.300.30">
    <property type="match status" value="1"/>
</dbReference>
<protein>
    <submittedName>
        <fullName evidence="7">Acyl-CoA synthetase</fullName>
    </submittedName>
</protein>
<dbReference type="Gene3D" id="3.40.50.12780">
    <property type="entry name" value="N-terminal domain of ligase-like"/>
    <property type="match status" value="1"/>
</dbReference>
<proteinExistence type="inferred from homology"/>
<dbReference type="Pfam" id="PF00501">
    <property type="entry name" value="AMP-binding"/>
    <property type="match status" value="1"/>
</dbReference>
<evidence type="ECO:0000256" key="4">
    <source>
        <dbReference type="SAM" id="Phobius"/>
    </source>
</evidence>
<dbReference type="InterPro" id="IPR018247">
    <property type="entry name" value="EF_Hand_1_Ca_BS"/>
</dbReference>
<dbReference type="PANTHER" id="PTHR43201">
    <property type="entry name" value="ACYL-COA SYNTHETASE"/>
    <property type="match status" value="1"/>
</dbReference>
<dbReference type="SUPFAM" id="SSF56801">
    <property type="entry name" value="Acetyl-CoA synthetase-like"/>
    <property type="match status" value="1"/>
</dbReference>
<dbReference type="PROSITE" id="PS00018">
    <property type="entry name" value="EF_HAND_1"/>
    <property type="match status" value="1"/>
</dbReference>
<reference evidence="7 8" key="1">
    <citation type="journal article" date="2019" name="Int. J. Syst. Evol. Microbiol.">
        <title>The Global Catalogue of Microorganisms (GCM) 10K type strain sequencing project: providing services to taxonomists for standard genome sequencing and annotation.</title>
        <authorList>
            <consortium name="The Broad Institute Genomics Platform"/>
            <consortium name="The Broad Institute Genome Sequencing Center for Infectious Disease"/>
            <person name="Wu L."/>
            <person name="Ma J."/>
        </authorList>
    </citation>
    <scope>NUCLEOTIDE SEQUENCE [LARGE SCALE GENOMIC DNA]</scope>
    <source>
        <strain evidence="7 8">JCM 3325</strain>
    </source>
</reference>
<evidence type="ECO:0000256" key="2">
    <source>
        <dbReference type="ARBA" id="ARBA00022598"/>
    </source>
</evidence>
<dbReference type="Proteomes" id="UP001501231">
    <property type="component" value="Unassembled WGS sequence"/>
</dbReference>
<organism evidence="7 8">
    <name type="scientific">Actinomadura vinacea</name>
    <dbReference type="NCBI Taxonomy" id="115336"/>
    <lineage>
        <taxon>Bacteria</taxon>
        <taxon>Bacillati</taxon>
        <taxon>Actinomycetota</taxon>
        <taxon>Actinomycetes</taxon>
        <taxon>Streptosporangiales</taxon>
        <taxon>Thermomonosporaceae</taxon>
        <taxon>Actinomadura</taxon>
    </lineage>
</organism>
<comment type="caution">
    <text evidence="7">The sequence shown here is derived from an EMBL/GenBank/DDBJ whole genome shotgun (WGS) entry which is preliminary data.</text>
</comment>
<evidence type="ECO:0000259" key="6">
    <source>
        <dbReference type="Pfam" id="PF13193"/>
    </source>
</evidence>
<dbReference type="EMBL" id="BAAARW010000012">
    <property type="protein sequence ID" value="GAA2423481.1"/>
    <property type="molecule type" value="Genomic_DNA"/>
</dbReference>
<name>A0ABN3J6X8_9ACTN</name>
<keyword evidence="2" id="KW-0436">Ligase</keyword>
<evidence type="ECO:0000256" key="3">
    <source>
        <dbReference type="SAM" id="MobiDB-lite"/>
    </source>
</evidence>
<dbReference type="RefSeq" id="WP_344590481.1">
    <property type="nucleotide sequence ID" value="NZ_BAAARW010000012.1"/>
</dbReference>
<dbReference type="PANTHER" id="PTHR43201:SF5">
    <property type="entry name" value="MEDIUM-CHAIN ACYL-COA LIGASE ACSF2, MITOCHONDRIAL"/>
    <property type="match status" value="1"/>
</dbReference>
<dbReference type="InterPro" id="IPR020845">
    <property type="entry name" value="AMP-binding_CS"/>
</dbReference>
<dbReference type="InterPro" id="IPR045851">
    <property type="entry name" value="AMP-bd_C_sf"/>
</dbReference>
<gene>
    <name evidence="7" type="ORF">GCM10010191_39390</name>
</gene>